<dbReference type="GO" id="GO:0003676">
    <property type="term" value="F:nucleic acid binding"/>
    <property type="evidence" value="ECO:0007669"/>
    <property type="project" value="InterPro"/>
</dbReference>
<comment type="subcellular location">
    <subcellularLocation>
        <location evidence="1">Nucleus</location>
    </subcellularLocation>
</comment>
<evidence type="ECO:0000256" key="2">
    <source>
        <dbReference type="ARBA" id="ARBA00007453"/>
    </source>
</evidence>
<evidence type="ECO:0000256" key="3">
    <source>
        <dbReference type="ARBA" id="ARBA00023242"/>
    </source>
</evidence>
<feature type="region of interest" description="Disordered" evidence="4">
    <location>
        <begin position="748"/>
        <end position="783"/>
    </location>
</feature>
<evidence type="ECO:0000259" key="7">
    <source>
        <dbReference type="Pfam" id="PF23726"/>
    </source>
</evidence>
<keyword evidence="3" id="KW-0539">Nucleus</keyword>
<dbReference type="Gene3D" id="1.10.150.910">
    <property type="match status" value="1"/>
</dbReference>
<dbReference type="FunFam" id="2.130.10.10:FF:000070">
    <property type="entry name" value="DNA damage-binding protein 1"/>
    <property type="match status" value="1"/>
</dbReference>
<dbReference type="FunCoup" id="A0A7R8Z4X9">
    <property type="interactions" value="2765"/>
</dbReference>
<feature type="compositionally biased region" description="Polar residues" evidence="4">
    <location>
        <begin position="755"/>
        <end position="769"/>
    </location>
</feature>
<evidence type="ECO:0000259" key="6">
    <source>
        <dbReference type="Pfam" id="PF10433"/>
    </source>
</evidence>
<dbReference type="Pfam" id="PF10433">
    <property type="entry name" value="Beta-prop_RSE1_1st"/>
    <property type="match status" value="1"/>
</dbReference>
<organism evidence="8 9">
    <name type="scientific">Hermetia illucens</name>
    <name type="common">Black soldier fly</name>
    <dbReference type="NCBI Taxonomy" id="343691"/>
    <lineage>
        <taxon>Eukaryota</taxon>
        <taxon>Metazoa</taxon>
        <taxon>Ecdysozoa</taxon>
        <taxon>Arthropoda</taxon>
        <taxon>Hexapoda</taxon>
        <taxon>Insecta</taxon>
        <taxon>Pterygota</taxon>
        <taxon>Neoptera</taxon>
        <taxon>Endopterygota</taxon>
        <taxon>Diptera</taxon>
        <taxon>Brachycera</taxon>
        <taxon>Stratiomyomorpha</taxon>
        <taxon>Stratiomyidae</taxon>
        <taxon>Hermetiinae</taxon>
        <taxon>Hermetia</taxon>
    </lineage>
</organism>
<name>A0A7R8Z4X9_HERIL</name>
<accession>A0A7R8Z4X9</accession>
<evidence type="ECO:0000313" key="8">
    <source>
        <dbReference type="EMBL" id="CAD7093482.1"/>
    </source>
</evidence>
<comment type="similarity">
    <text evidence="2">Belongs to the DDB1 family.</text>
</comment>
<evidence type="ECO:0000256" key="4">
    <source>
        <dbReference type="SAM" id="MobiDB-lite"/>
    </source>
</evidence>
<evidence type="ECO:0000259" key="5">
    <source>
        <dbReference type="Pfam" id="PF03178"/>
    </source>
</evidence>
<dbReference type="InterPro" id="IPR004871">
    <property type="entry name" value="RSE1/DDB1/CPSF1_C"/>
</dbReference>
<dbReference type="InterPro" id="IPR050358">
    <property type="entry name" value="RSE1/DDB1/CFT1"/>
</dbReference>
<dbReference type="Gene3D" id="2.130.10.10">
    <property type="entry name" value="YVTN repeat-like/Quinoprotein amine dehydrogenase"/>
    <property type="match status" value="3"/>
</dbReference>
<dbReference type="Proteomes" id="UP000594454">
    <property type="component" value="Chromosome 6"/>
</dbReference>
<dbReference type="Pfam" id="PF03178">
    <property type="entry name" value="CPSF_A"/>
    <property type="match status" value="1"/>
</dbReference>
<dbReference type="FunFam" id="1.10.150.910:FF:000003">
    <property type="entry name" value="DNA damage-binding protein 1a"/>
    <property type="match status" value="1"/>
</dbReference>
<dbReference type="PANTHER" id="PTHR10644">
    <property type="entry name" value="DNA REPAIR/RNA PROCESSING CPSF FAMILY"/>
    <property type="match status" value="1"/>
</dbReference>
<dbReference type="InterPro" id="IPR058543">
    <property type="entry name" value="Beta-prop_RSE1/DDB1/CPSF1_2nd"/>
</dbReference>
<keyword evidence="9" id="KW-1185">Reference proteome</keyword>
<dbReference type="FunFam" id="2.130.10.10:FF:000081">
    <property type="entry name" value="DNA damage-binding protein 1"/>
    <property type="match status" value="1"/>
</dbReference>
<feature type="domain" description="RSE1/DDB1/CPSF1 second beta-propeller" evidence="7">
    <location>
        <begin position="396"/>
        <end position="705"/>
    </location>
</feature>
<dbReference type="OMA" id="HQDFLMR"/>
<gene>
    <name evidence="8" type="ORF">HERILL_LOCUS15760</name>
</gene>
<evidence type="ECO:0000256" key="1">
    <source>
        <dbReference type="ARBA" id="ARBA00004123"/>
    </source>
</evidence>
<dbReference type="OrthoDB" id="433457at2759"/>
<evidence type="ECO:0008006" key="10">
    <source>
        <dbReference type="Google" id="ProtNLM"/>
    </source>
</evidence>
<dbReference type="InParanoid" id="A0A7R8Z4X9"/>
<feature type="domain" description="RSE1/DDB1/CPSF1 C-terminal" evidence="5">
    <location>
        <begin position="792"/>
        <end position="1101"/>
    </location>
</feature>
<dbReference type="Pfam" id="PF23726">
    <property type="entry name" value="Beta-prop_RSE1_2nd"/>
    <property type="match status" value="1"/>
</dbReference>
<evidence type="ECO:0000313" key="9">
    <source>
        <dbReference type="Proteomes" id="UP000594454"/>
    </source>
</evidence>
<dbReference type="GO" id="GO:0005634">
    <property type="term" value="C:nucleus"/>
    <property type="evidence" value="ECO:0007669"/>
    <property type="project" value="UniProtKB-SubCell"/>
</dbReference>
<dbReference type="AlphaFoldDB" id="A0A7R8Z4X9"/>
<protein>
    <recommendedName>
        <fullName evidence="10">DNA damage-binding protein 1</fullName>
    </recommendedName>
</protein>
<dbReference type="InterPro" id="IPR015943">
    <property type="entry name" value="WD40/YVTN_repeat-like_dom_sf"/>
</dbReference>
<dbReference type="InterPro" id="IPR036322">
    <property type="entry name" value="WD40_repeat_dom_sf"/>
</dbReference>
<dbReference type="InterPro" id="IPR018846">
    <property type="entry name" value="Beta-prop_RSE1/DDB1/CPSF1_1st"/>
</dbReference>
<dbReference type="SUPFAM" id="SSF50978">
    <property type="entry name" value="WD40 repeat-like"/>
    <property type="match status" value="1"/>
</dbReference>
<reference evidence="8 9" key="1">
    <citation type="submission" date="2020-11" db="EMBL/GenBank/DDBJ databases">
        <authorList>
            <person name="Wallbank WR R."/>
            <person name="Pardo Diaz C."/>
            <person name="Kozak K."/>
            <person name="Martin S."/>
            <person name="Jiggins C."/>
            <person name="Moest M."/>
            <person name="Warren A I."/>
            <person name="Generalovic N T."/>
            <person name="Byers J.R.P. K."/>
            <person name="Montejo-Kovacevich G."/>
            <person name="Yen C E."/>
        </authorList>
    </citation>
    <scope>NUCLEOTIDE SEQUENCE [LARGE SCALE GENOMIC DNA]</scope>
</reference>
<dbReference type="EMBL" id="LR899014">
    <property type="protein sequence ID" value="CAD7093482.1"/>
    <property type="molecule type" value="Genomic_DNA"/>
</dbReference>
<feature type="domain" description="RSE1/DDB1/CPSF1 first beta-propeller" evidence="6">
    <location>
        <begin position="15"/>
        <end position="343"/>
    </location>
</feature>
<proteinExistence type="inferred from homology"/>
<sequence length="1141" mass="126917">MAYLYGVTAQKPTAVTACATGNFTSENDLNLIVAKNSQIDLYLVSPEGLRPLKEVNIYGQIAVMKHFRPADSNKDLIFILTARYNAMILEFKMIRDEINIITKAHGNVADQVGKPSESGIIAVIDPKARVIGMSLYVGVFTIIPLDKDTSELKATSLRMDEHSIYDVEFLHGCANPTIIVIHKDTDGRHVKTHEINLRDKEFTKIAWKQDNVETEATMLIPVPTPLGGAIVVGRESIVYHDGIVYTAVAPSIFKQSTINCYARVDSKGLRYLLGNMYGQLFMLLLITEENPKGVLTVKELEVELLGEISTPECITYLDNGVLFIGSRHGDSQLVKLTKIKNENGSYVIPMETFTNLGPILDLCVVDLDRQGQGQIITCSGSYKEGSLRIIRIGIGIQEHACIDLPGIKGMWSLKVGIDDTPFENTLVLAFVGHTRILTLTGEEVEETEIQGFLNDQQTFYCGNVEYDQIIQVTPLTARLVKCSTRQLVSEWKPPGDKRIGVVGCNPSQLVCASACDLYYIEIEDGKLVERNHKALEYEVACLDITPLDENKSKSDLVVVGLWTDISAVIITLPDLETMYTEKLGGEIIPRSILMTTFEGINYLLCALGDGSMFYFNLNKTDGSLTDKKKVTLGTQPTILKTFKSFSTTNVFACSDRPTVIYSSNHKLVFSNVNLKEVNHMCSLNAEAYPDSLALATKNSVILGTIDEIQKLHIRTVPLGEGPRRIAYQESSQTFAVSTFRTDIQDKSGLVPARPSASTQTQNITMSANTLPKPGAGTSGSNSEIGQEVETNNLLIIDQNTFEVLHAHQFMQNEYVVSLMSAKLGDDPQTYYVVSTALVYFDEAEPKIGRIIIFHYLDGKLIQIAETKIDGSCHSLVEFNGKVLAGINSFVRLYEWTSEKELRMECNIQNNITALYLKAKGDFILVGDLMRSITLLQHKQMEGVFVEIARDCDPKWMRAVEILDDDTFLGSENCCNLFVCQKDSAATADEERQLLPEVARFHLGDIVNVFRHGSLVMQNVGERTTPTQGCVLYGTVYGAIGIVTQIPQDFYEFLHSLEERLTHTIKSVGKIEHSFWRSYHSGQKTEPCEGFIDGDLIECFLDLSREKMRETVEGLEMSVNGVKQEATVDDVIKIVEDLTRIH</sequence>